<dbReference type="EMBL" id="GL876970">
    <property type="protein sequence ID" value="KLU87896.1"/>
    <property type="molecule type" value="Genomic_DNA"/>
</dbReference>
<feature type="region of interest" description="Disordered" evidence="9">
    <location>
        <begin position="462"/>
        <end position="532"/>
    </location>
</feature>
<dbReference type="PROSITE" id="PS51044">
    <property type="entry name" value="ZF_SP_RING"/>
    <property type="match status" value="1"/>
</dbReference>
<evidence type="ECO:0000313" key="13">
    <source>
        <dbReference type="EMBL" id="KLU87896.1"/>
    </source>
</evidence>
<keyword evidence="7" id="KW-0862">Zinc</keyword>
<evidence type="ECO:0000313" key="14">
    <source>
        <dbReference type="EnsemblFungi" id="MAPG_06886T0"/>
    </source>
</evidence>
<dbReference type="eggNOG" id="KOG2169">
    <property type="taxonomic scope" value="Eukaryota"/>
</dbReference>
<feature type="domain" description="PINIT" evidence="12">
    <location>
        <begin position="152"/>
        <end position="301"/>
    </location>
</feature>
<sequence>MTSTGYAAARADIQALVTLVNSSALLNRQLQSICQLNGLRTSGVKADLQRRIVSLIHDSATDQFRFGQVRASIHQVRDNSQNGRSYPGHQPQHATLHATPPQPSHQQQHHNHLTSAVSTASPRSSMPAYAQAQGYPAPATPGSTYAAVTQQNDRPSHAMPQSINSLFSFKPSPFHDPISLLADVKTCDPMIQNRRTVPITLRAHELQRHLTDPSVKIMVFCALGNTGVQEIAFPHQSELKVNGVDVKANLRGLKNKPGSTRPADITGLLRQRPPSYPNTVEFTYAMTNKKFYICIYACKSHSVDSLVGRLQCGKKISRQAVVNEITRKARDTEIVTTSQVMSLKCPLSCMRLEVPVRSEACKHIQCFDATSYLQLQEQGPQWLCPICNQPAPFERLAVDEYAKEILQETAKSVEQVKIEPNGKWRLAGPEADEIKDDEPENSFNLDDDDVVISDISYFGGRSTVTPARSYQMPSTPNTNMGVSREGSSMPRSAQSAGTKRPAPDVIDLTGSDDDEPSAPPPKRQNTGPNGYY</sequence>
<reference evidence="13" key="2">
    <citation type="submission" date="2010-05" db="EMBL/GenBank/DDBJ databases">
        <title>The Genome Sequence of Magnaporthe poae strain ATCC 64411.</title>
        <authorList>
            <consortium name="The Broad Institute Genome Sequencing Platform"/>
            <consortium name="Broad Institute Genome Sequencing Center for Infectious Disease"/>
            <person name="Ma L.-J."/>
            <person name="Dead R."/>
            <person name="Young S."/>
            <person name="Zeng Q."/>
            <person name="Koehrsen M."/>
            <person name="Alvarado L."/>
            <person name="Berlin A."/>
            <person name="Chapman S.B."/>
            <person name="Chen Z."/>
            <person name="Freedman E."/>
            <person name="Gellesch M."/>
            <person name="Goldberg J."/>
            <person name="Griggs A."/>
            <person name="Gujja S."/>
            <person name="Heilman E.R."/>
            <person name="Heiman D."/>
            <person name="Hepburn T."/>
            <person name="Howarth C."/>
            <person name="Jen D."/>
            <person name="Larson L."/>
            <person name="Mehta T."/>
            <person name="Neiman D."/>
            <person name="Pearson M."/>
            <person name="Roberts A."/>
            <person name="Saif S."/>
            <person name="Shea T."/>
            <person name="Shenoy N."/>
            <person name="Sisk P."/>
            <person name="Stolte C."/>
            <person name="Sykes S."/>
            <person name="Walk T."/>
            <person name="White J."/>
            <person name="Yandava C."/>
            <person name="Haas B."/>
            <person name="Nusbaum C."/>
            <person name="Birren B."/>
        </authorList>
    </citation>
    <scope>NUCLEOTIDE SEQUENCE</scope>
    <source>
        <strain evidence="13">ATCC 64411</strain>
    </source>
</reference>
<evidence type="ECO:0000256" key="9">
    <source>
        <dbReference type="SAM" id="MobiDB-lite"/>
    </source>
</evidence>
<dbReference type="InterPro" id="IPR031141">
    <property type="entry name" value="SIZ1/2_SP-RING"/>
</dbReference>
<dbReference type="PROSITE" id="PS50800">
    <property type="entry name" value="SAP"/>
    <property type="match status" value="1"/>
</dbReference>
<evidence type="ECO:0000256" key="3">
    <source>
        <dbReference type="ARBA" id="ARBA00022679"/>
    </source>
</evidence>
<dbReference type="STRING" id="644358.A0A0C4E394"/>
<dbReference type="InterPro" id="IPR038654">
    <property type="entry name" value="PINIT_sf"/>
</dbReference>
<feature type="region of interest" description="Disordered" evidence="9">
    <location>
        <begin position="427"/>
        <end position="446"/>
    </location>
</feature>
<dbReference type="InterPro" id="IPR013083">
    <property type="entry name" value="Znf_RING/FYVE/PHD"/>
</dbReference>
<protein>
    <submittedName>
        <fullName evidence="13">MIZ zinc finger protein</fullName>
    </submittedName>
</protein>
<dbReference type="AlphaFoldDB" id="A0A0C4E394"/>
<reference evidence="13" key="3">
    <citation type="submission" date="2011-03" db="EMBL/GenBank/DDBJ databases">
        <title>Annotation of Magnaporthe poae ATCC 64411.</title>
        <authorList>
            <person name="Ma L.-J."/>
            <person name="Dead R."/>
            <person name="Young S.K."/>
            <person name="Zeng Q."/>
            <person name="Gargeya S."/>
            <person name="Fitzgerald M."/>
            <person name="Haas B."/>
            <person name="Abouelleil A."/>
            <person name="Alvarado L."/>
            <person name="Arachchi H.M."/>
            <person name="Berlin A."/>
            <person name="Brown A."/>
            <person name="Chapman S.B."/>
            <person name="Chen Z."/>
            <person name="Dunbar C."/>
            <person name="Freedman E."/>
            <person name="Gearin G."/>
            <person name="Gellesch M."/>
            <person name="Goldberg J."/>
            <person name="Griggs A."/>
            <person name="Gujja S."/>
            <person name="Heiman D."/>
            <person name="Howarth C."/>
            <person name="Larson L."/>
            <person name="Lui A."/>
            <person name="MacDonald P.J.P."/>
            <person name="Mehta T."/>
            <person name="Montmayeur A."/>
            <person name="Murphy C."/>
            <person name="Neiman D."/>
            <person name="Pearson M."/>
            <person name="Priest M."/>
            <person name="Roberts A."/>
            <person name="Saif S."/>
            <person name="Shea T."/>
            <person name="Shenoy N."/>
            <person name="Sisk P."/>
            <person name="Stolte C."/>
            <person name="Sykes S."/>
            <person name="Yandava C."/>
            <person name="Wortman J."/>
            <person name="Nusbaum C."/>
            <person name="Birren B."/>
        </authorList>
    </citation>
    <scope>NUCLEOTIDE SEQUENCE</scope>
    <source>
        <strain evidence="13">ATCC 64411</strain>
    </source>
</reference>
<comment type="pathway">
    <text evidence="1">Protein modification; protein sumoylation.</text>
</comment>
<name>A0A0C4E394_MAGP6</name>
<keyword evidence="6" id="KW-0833">Ubl conjugation pathway</keyword>
<dbReference type="GO" id="GO:0061665">
    <property type="term" value="F:SUMO ligase activity"/>
    <property type="evidence" value="ECO:0007669"/>
    <property type="project" value="TreeGrafter"/>
</dbReference>
<evidence type="ECO:0000259" key="10">
    <source>
        <dbReference type="PROSITE" id="PS50800"/>
    </source>
</evidence>
<dbReference type="GO" id="GO:0008270">
    <property type="term" value="F:zinc ion binding"/>
    <property type="evidence" value="ECO:0007669"/>
    <property type="project" value="UniProtKB-KW"/>
</dbReference>
<dbReference type="CDD" id="cd16792">
    <property type="entry name" value="SP-RING_Siz-like"/>
    <property type="match status" value="1"/>
</dbReference>
<evidence type="ECO:0000256" key="2">
    <source>
        <dbReference type="ARBA" id="ARBA00005383"/>
    </source>
</evidence>
<feature type="domain" description="SAP" evidence="10">
    <location>
        <begin position="22"/>
        <end position="56"/>
    </location>
</feature>
<organism evidence="14 15">
    <name type="scientific">Magnaporthiopsis poae (strain ATCC 64411 / 73-15)</name>
    <name type="common">Kentucky bluegrass fungus</name>
    <name type="synonym">Magnaporthe poae</name>
    <dbReference type="NCBI Taxonomy" id="644358"/>
    <lineage>
        <taxon>Eukaryota</taxon>
        <taxon>Fungi</taxon>
        <taxon>Dikarya</taxon>
        <taxon>Ascomycota</taxon>
        <taxon>Pezizomycotina</taxon>
        <taxon>Sordariomycetes</taxon>
        <taxon>Sordariomycetidae</taxon>
        <taxon>Magnaporthales</taxon>
        <taxon>Magnaporthaceae</taxon>
        <taxon>Magnaporthiopsis</taxon>
    </lineage>
</organism>
<keyword evidence="5 8" id="KW-0863">Zinc-finger</keyword>
<reference evidence="14" key="4">
    <citation type="journal article" date="2015" name="G3 (Bethesda)">
        <title>Genome sequences of three phytopathogenic species of the Magnaporthaceae family of fungi.</title>
        <authorList>
            <person name="Okagaki L.H."/>
            <person name="Nunes C.C."/>
            <person name="Sailsbery J."/>
            <person name="Clay B."/>
            <person name="Brown D."/>
            <person name="John T."/>
            <person name="Oh Y."/>
            <person name="Young N."/>
            <person name="Fitzgerald M."/>
            <person name="Haas B.J."/>
            <person name="Zeng Q."/>
            <person name="Young S."/>
            <person name="Adiconis X."/>
            <person name="Fan L."/>
            <person name="Levin J.Z."/>
            <person name="Mitchell T.K."/>
            <person name="Okubara P.A."/>
            <person name="Farman M.L."/>
            <person name="Kohn L.M."/>
            <person name="Birren B."/>
            <person name="Ma L.-J."/>
            <person name="Dean R.A."/>
        </authorList>
    </citation>
    <scope>NUCLEOTIDE SEQUENCE</scope>
    <source>
        <strain evidence="14">ATCC 64411 / 73-15</strain>
    </source>
</reference>
<accession>A0A0C4E394</accession>
<dbReference type="Gene3D" id="2.60.120.780">
    <property type="entry name" value="PINIT domain"/>
    <property type="match status" value="1"/>
</dbReference>
<dbReference type="GO" id="GO:0000785">
    <property type="term" value="C:chromatin"/>
    <property type="evidence" value="ECO:0007669"/>
    <property type="project" value="TreeGrafter"/>
</dbReference>
<evidence type="ECO:0000256" key="7">
    <source>
        <dbReference type="ARBA" id="ARBA00022833"/>
    </source>
</evidence>
<dbReference type="EMBL" id="ADBL01001654">
    <property type="status" value="NOT_ANNOTATED_CDS"/>
    <property type="molecule type" value="Genomic_DNA"/>
</dbReference>
<feature type="region of interest" description="Disordered" evidence="9">
    <location>
        <begin position="75"/>
        <end position="135"/>
    </location>
</feature>
<feature type="compositionally biased region" description="Polar residues" evidence="9">
    <location>
        <begin position="523"/>
        <end position="532"/>
    </location>
</feature>
<dbReference type="InterPro" id="IPR003034">
    <property type="entry name" value="SAP_dom"/>
</dbReference>
<dbReference type="Proteomes" id="UP000011715">
    <property type="component" value="Unassembled WGS sequence"/>
</dbReference>
<dbReference type="Pfam" id="PF14324">
    <property type="entry name" value="PINIT"/>
    <property type="match status" value="1"/>
</dbReference>
<dbReference type="InterPro" id="IPR023321">
    <property type="entry name" value="PINIT"/>
</dbReference>
<keyword evidence="15" id="KW-1185">Reference proteome</keyword>
<comment type="similarity">
    <text evidence="2">Belongs to the PIAS family.</text>
</comment>
<dbReference type="PANTHER" id="PTHR10782:SF4">
    <property type="entry name" value="TONALLI, ISOFORM E"/>
    <property type="match status" value="1"/>
</dbReference>
<dbReference type="EnsemblFungi" id="MAPG_06886T0">
    <property type="protein sequence ID" value="MAPG_06886T0"/>
    <property type="gene ID" value="MAPG_06886"/>
</dbReference>
<evidence type="ECO:0000256" key="8">
    <source>
        <dbReference type="PROSITE-ProRule" id="PRU00452"/>
    </source>
</evidence>
<feature type="compositionally biased region" description="Polar residues" evidence="9">
    <location>
        <begin position="113"/>
        <end position="124"/>
    </location>
</feature>
<dbReference type="SMART" id="SM00513">
    <property type="entry name" value="SAP"/>
    <property type="match status" value="1"/>
</dbReference>
<feature type="domain" description="SP-RING-type" evidence="11">
    <location>
        <begin position="330"/>
        <end position="415"/>
    </location>
</feature>
<evidence type="ECO:0000256" key="4">
    <source>
        <dbReference type="ARBA" id="ARBA00022723"/>
    </source>
</evidence>
<gene>
    <name evidence="13" type="ORF">MAPG_06886</name>
</gene>
<dbReference type="Gene3D" id="3.30.40.10">
    <property type="entry name" value="Zinc/RING finger domain, C3HC4 (zinc finger)"/>
    <property type="match status" value="1"/>
</dbReference>
<dbReference type="OMA" id="IEPNGDW"/>
<dbReference type="PROSITE" id="PS51466">
    <property type="entry name" value="PINIT"/>
    <property type="match status" value="1"/>
</dbReference>
<evidence type="ECO:0000259" key="11">
    <source>
        <dbReference type="PROSITE" id="PS51044"/>
    </source>
</evidence>
<keyword evidence="4" id="KW-0479">Metal-binding</keyword>
<feature type="compositionally biased region" description="Acidic residues" evidence="9">
    <location>
        <begin position="430"/>
        <end position="446"/>
    </location>
</feature>
<dbReference type="GO" id="GO:0016925">
    <property type="term" value="P:protein sumoylation"/>
    <property type="evidence" value="ECO:0007669"/>
    <property type="project" value="UniProtKB-UniPathway"/>
</dbReference>
<dbReference type="OrthoDB" id="28127at2759"/>
<dbReference type="UniPathway" id="UPA00886"/>
<dbReference type="InterPro" id="IPR004181">
    <property type="entry name" value="Znf_MIZ"/>
</dbReference>
<evidence type="ECO:0000256" key="5">
    <source>
        <dbReference type="ARBA" id="ARBA00022771"/>
    </source>
</evidence>
<evidence type="ECO:0000256" key="6">
    <source>
        <dbReference type="ARBA" id="ARBA00022786"/>
    </source>
</evidence>
<dbReference type="Pfam" id="PF02037">
    <property type="entry name" value="SAP"/>
    <property type="match status" value="1"/>
</dbReference>
<feature type="compositionally biased region" description="Polar residues" evidence="9">
    <location>
        <begin position="462"/>
        <end position="497"/>
    </location>
</feature>
<evidence type="ECO:0000256" key="1">
    <source>
        <dbReference type="ARBA" id="ARBA00004718"/>
    </source>
</evidence>
<dbReference type="PANTHER" id="PTHR10782">
    <property type="entry name" value="ZINC FINGER MIZ DOMAIN-CONTAINING PROTEIN"/>
    <property type="match status" value="1"/>
</dbReference>
<reference evidence="14" key="5">
    <citation type="submission" date="2015-06" db="UniProtKB">
        <authorList>
            <consortium name="EnsemblFungi"/>
        </authorList>
    </citation>
    <scope>IDENTIFICATION</scope>
    <source>
        <strain evidence="14">ATCC 64411</strain>
    </source>
</reference>
<keyword evidence="3" id="KW-0808">Transferase</keyword>
<reference evidence="15" key="1">
    <citation type="submission" date="2010-05" db="EMBL/GenBank/DDBJ databases">
        <title>The genome sequence of Magnaporthe poae strain ATCC 64411.</title>
        <authorList>
            <person name="Ma L.-J."/>
            <person name="Dead R."/>
            <person name="Young S."/>
            <person name="Zeng Q."/>
            <person name="Koehrsen M."/>
            <person name="Alvarado L."/>
            <person name="Berlin A."/>
            <person name="Chapman S.B."/>
            <person name="Chen Z."/>
            <person name="Freedman E."/>
            <person name="Gellesch M."/>
            <person name="Goldberg J."/>
            <person name="Griggs A."/>
            <person name="Gujja S."/>
            <person name="Heilman E.R."/>
            <person name="Heiman D."/>
            <person name="Hepburn T."/>
            <person name="Howarth C."/>
            <person name="Jen D."/>
            <person name="Larson L."/>
            <person name="Mehta T."/>
            <person name="Neiman D."/>
            <person name="Pearson M."/>
            <person name="Roberts A."/>
            <person name="Saif S."/>
            <person name="Shea T."/>
            <person name="Shenoy N."/>
            <person name="Sisk P."/>
            <person name="Stolte C."/>
            <person name="Sykes S."/>
            <person name="Walk T."/>
            <person name="White J."/>
            <person name="Yandava C."/>
            <person name="Haas B."/>
            <person name="Nusbaum C."/>
            <person name="Birren B."/>
        </authorList>
    </citation>
    <scope>NUCLEOTIDE SEQUENCE [LARGE SCALE GENOMIC DNA]</scope>
    <source>
        <strain evidence="15">ATCC 64411 / 73-15</strain>
    </source>
</reference>
<dbReference type="VEuPathDB" id="FungiDB:MAPG_06886"/>
<dbReference type="Pfam" id="PF02891">
    <property type="entry name" value="zf-MIZ"/>
    <property type="match status" value="1"/>
</dbReference>
<evidence type="ECO:0000259" key="12">
    <source>
        <dbReference type="PROSITE" id="PS51466"/>
    </source>
</evidence>
<evidence type="ECO:0000313" key="15">
    <source>
        <dbReference type="Proteomes" id="UP000011715"/>
    </source>
</evidence>
<proteinExistence type="inferred from homology"/>